<evidence type="ECO:0000313" key="2">
    <source>
        <dbReference type="EMBL" id="MDX5977369.1"/>
    </source>
</evidence>
<comment type="caution">
    <text evidence="2">The sequence shown here is derived from an EMBL/GenBank/DDBJ whole genome shotgun (WGS) entry which is preliminary data.</text>
</comment>
<dbReference type="RefSeq" id="WP_232482852.1">
    <property type="nucleotide sequence ID" value="NZ_CANKXH010000004.1"/>
</dbReference>
<sequence length="161" mass="17907">MAYMTPEEMKMGSLSNLLPSQEEAALAKLSSRELAAHVETRASTQHVAITDKDGHIHQVEVPVSALRLLIDILTELGDGNTVKLIPVHAEMTTQEAADVLNMSRPTLIKVLDEGRIPYHRAGNRRKLKYTDVMAYKTSVDQKRLQVLEELSELDQSLGLGY</sequence>
<accession>A0AAJ2VQ67</accession>
<dbReference type="GO" id="GO:0003677">
    <property type="term" value="F:DNA binding"/>
    <property type="evidence" value="ECO:0007669"/>
    <property type="project" value="InterPro"/>
</dbReference>
<dbReference type="NCBIfam" id="TIGR01764">
    <property type="entry name" value="excise"/>
    <property type="match status" value="1"/>
</dbReference>
<dbReference type="AlphaFoldDB" id="A0AAJ2VQ67"/>
<proteinExistence type="predicted"/>
<evidence type="ECO:0000313" key="3">
    <source>
        <dbReference type="Proteomes" id="UP001276761"/>
    </source>
</evidence>
<dbReference type="InterPro" id="IPR041657">
    <property type="entry name" value="HTH_17"/>
</dbReference>
<feature type="domain" description="Helix-turn-helix" evidence="1">
    <location>
        <begin position="91"/>
        <end position="137"/>
    </location>
</feature>
<dbReference type="EMBL" id="JAWXXT010000001">
    <property type="protein sequence ID" value="MDX5977369.1"/>
    <property type="molecule type" value="Genomic_DNA"/>
</dbReference>
<dbReference type="GeneID" id="303165298"/>
<evidence type="ECO:0000259" key="1">
    <source>
        <dbReference type="Pfam" id="PF12728"/>
    </source>
</evidence>
<dbReference type="Proteomes" id="UP001276761">
    <property type="component" value="Unassembled WGS sequence"/>
</dbReference>
<name>A0AAJ2VQ67_9GAMM</name>
<protein>
    <submittedName>
        <fullName evidence="2">Helix-turn-helix domain-containing protein</fullName>
    </submittedName>
</protein>
<dbReference type="Pfam" id="PF12728">
    <property type="entry name" value="HTH_17"/>
    <property type="match status" value="1"/>
</dbReference>
<reference evidence="2" key="1">
    <citation type="submission" date="2023-11" db="EMBL/GenBank/DDBJ databases">
        <title>MicrobeMod: A computational toolkit for identifying prokaryotic methylation and restriction-modification with nanopore sequencing.</title>
        <authorList>
            <person name="Crits-Christoph A."/>
            <person name="Kang S.C."/>
            <person name="Lee H."/>
            <person name="Ostrov N."/>
        </authorList>
    </citation>
    <scope>NUCLEOTIDE SEQUENCE</scope>
    <source>
        <strain evidence="2">ATCC BAA-953</strain>
    </source>
</reference>
<organism evidence="2 3">
    <name type="scientific">Vreelandella alkaliphila</name>
    <dbReference type="NCBI Taxonomy" id="272774"/>
    <lineage>
        <taxon>Bacteria</taxon>
        <taxon>Pseudomonadati</taxon>
        <taxon>Pseudomonadota</taxon>
        <taxon>Gammaproteobacteria</taxon>
        <taxon>Oceanospirillales</taxon>
        <taxon>Halomonadaceae</taxon>
        <taxon>Vreelandella</taxon>
    </lineage>
</organism>
<gene>
    <name evidence="2" type="ORF">SIL78_07320</name>
</gene>
<dbReference type="InterPro" id="IPR010093">
    <property type="entry name" value="SinI_DNA-bd"/>
</dbReference>